<dbReference type="Pfam" id="PF07992">
    <property type="entry name" value="Pyr_redox_2"/>
    <property type="match status" value="1"/>
</dbReference>
<dbReference type="GO" id="GO:0004174">
    <property type="term" value="F:electron-transferring-flavoprotein dehydrogenase activity"/>
    <property type="evidence" value="ECO:0000318"/>
    <property type="project" value="GO_Central"/>
</dbReference>
<evidence type="ECO:0000256" key="2">
    <source>
        <dbReference type="ARBA" id="ARBA00022630"/>
    </source>
</evidence>
<dbReference type="KEGG" id="nnu:104601392"/>
<dbReference type="FunCoup" id="A0A1U8A6V6">
    <property type="interactions" value="1054"/>
</dbReference>
<evidence type="ECO:0000256" key="4">
    <source>
        <dbReference type="ARBA" id="ARBA00023002"/>
    </source>
</evidence>
<evidence type="ECO:0000256" key="1">
    <source>
        <dbReference type="ARBA" id="ARBA00006442"/>
    </source>
</evidence>
<protein>
    <submittedName>
        <fullName evidence="7">Apoptosis-inducing factor homolog B-like isoform X1</fullName>
    </submittedName>
</protein>
<evidence type="ECO:0000256" key="3">
    <source>
        <dbReference type="ARBA" id="ARBA00022827"/>
    </source>
</evidence>
<sequence length="364" mass="40052">MEPSSADRRRVVVIGGGVAGALIAKSLQFDAHVFLIDPKEYFEIPWASLRAMVEPLMAERSVINHKDYLTNGHIITSRAIKITETEVLTEEGRLIAYDYLVVATGHDDSVPKTRMERLRQYYAENNKIKAAKSILIIGGGPTGVELAGEVATDFPNKKVTLVHSGSRLLQFIGPKASSKTLEWLASKKVEVILDESINLNSVSDGNKVYRLSSGKTVTADCHFLCTGKPTGSSWLKETILKDSLDANGRLMVDENLRVKGWRNIFAIGDITDISEIKQGYLGQKHALVAAKNLKLLMSEGKERKMATYKPGSITAIVSLGRKEAVAQFPLTTVIGRAPGMIKSSDLFVGKTRKKMDLRPDLERN</sequence>
<dbReference type="InterPro" id="IPR023753">
    <property type="entry name" value="FAD/NAD-binding_dom"/>
</dbReference>
<dbReference type="OrthoDB" id="202203at2759"/>
<dbReference type="Proteomes" id="UP000189703">
    <property type="component" value="Unplaced"/>
</dbReference>
<name>A0A1U8A6V6_NELNU</name>
<dbReference type="PANTHER" id="PTHR43735:SF3">
    <property type="entry name" value="FERROPTOSIS SUPPRESSOR PROTEIN 1"/>
    <property type="match status" value="1"/>
</dbReference>
<dbReference type="Gene3D" id="3.50.50.100">
    <property type="match status" value="1"/>
</dbReference>
<comment type="similarity">
    <text evidence="1">Belongs to the FAD-dependent oxidoreductase family.</text>
</comment>
<dbReference type="GeneID" id="104601392"/>
<dbReference type="OMA" id="RENYYHI"/>
<dbReference type="GO" id="GO:0005737">
    <property type="term" value="C:cytoplasm"/>
    <property type="evidence" value="ECO:0000318"/>
    <property type="project" value="GO_Central"/>
</dbReference>
<dbReference type="AlphaFoldDB" id="A0A1U8A6V6"/>
<dbReference type="FunFam" id="3.50.50.100:FF:000006">
    <property type="entry name" value="apoptosis-inducing factor 2"/>
    <property type="match status" value="1"/>
</dbReference>
<organism evidence="6 7">
    <name type="scientific">Nelumbo nucifera</name>
    <name type="common">Sacred lotus</name>
    <dbReference type="NCBI Taxonomy" id="4432"/>
    <lineage>
        <taxon>Eukaryota</taxon>
        <taxon>Viridiplantae</taxon>
        <taxon>Streptophyta</taxon>
        <taxon>Embryophyta</taxon>
        <taxon>Tracheophyta</taxon>
        <taxon>Spermatophyta</taxon>
        <taxon>Magnoliopsida</taxon>
        <taxon>Proteales</taxon>
        <taxon>Nelumbonaceae</taxon>
        <taxon>Nelumbo</taxon>
    </lineage>
</organism>
<gene>
    <name evidence="7" type="primary">LOC104601392</name>
</gene>
<proteinExistence type="inferred from homology"/>
<dbReference type="PRINTS" id="PR00368">
    <property type="entry name" value="FADPNR"/>
</dbReference>
<keyword evidence="2" id="KW-0285">Flavoprotein</keyword>
<dbReference type="GO" id="GO:0050660">
    <property type="term" value="F:flavin adenine dinucleotide binding"/>
    <property type="evidence" value="ECO:0000318"/>
    <property type="project" value="GO_Central"/>
</dbReference>
<accession>A0A1U8A6V6</accession>
<reference evidence="7" key="1">
    <citation type="submission" date="2025-08" db="UniProtKB">
        <authorList>
            <consortium name="RefSeq"/>
        </authorList>
    </citation>
    <scope>IDENTIFICATION</scope>
</reference>
<dbReference type="eggNOG" id="KOG2495">
    <property type="taxonomic scope" value="Eukaryota"/>
</dbReference>
<evidence type="ECO:0000313" key="6">
    <source>
        <dbReference type="Proteomes" id="UP000189703"/>
    </source>
</evidence>
<evidence type="ECO:0000256" key="5">
    <source>
        <dbReference type="ARBA" id="ARBA00057036"/>
    </source>
</evidence>
<keyword evidence="3" id="KW-0274">FAD</keyword>
<dbReference type="RefSeq" id="XP_010262994.1">
    <property type="nucleotide sequence ID" value="XM_010264692.2"/>
</dbReference>
<dbReference type="SUPFAM" id="SSF51905">
    <property type="entry name" value="FAD/NAD(P)-binding domain"/>
    <property type="match status" value="1"/>
</dbReference>
<dbReference type="PANTHER" id="PTHR43735">
    <property type="entry name" value="APOPTOSIS-INDUCING FACTOR 1"/>
    <property type="match status" value="1"/>
</dbReference>
<comment type="function">
    <text evidence="5">Putative FAD-dependent oxidoreductase.</text>
</comment>
<keyword evidence="6" id="KW-1185">Reference proteome</keyword>
<dbReference type="STRING" id="4432.A0A1U8A6V6"/>
<keyword evidence="4" id="KW-0560">Oxidoreductase</keyword>
<evidence type="ECO:0000313" key="7">
    <source>
        <dbReference type="RefSeq" id="XP_010262994.1"/>
    </source>
</evidence>
<dbReference type="InterPro" id="IPR036188">
    <property type="entry name" value="FAD/NAD-bd_sf"/>
</dbReference>